<dbReference type="Gene3D" id="1.10.3210.10">
    <property type="entry name" value="Hypothetical protein af1432"/>
    <property type="match status" value="1"/>
</dbReference>
<dbReference type="SUPFAM" id="SSF109604">
    <property type="entry name" value="HD-domain/PDEase-like"/>
    <property type="match status" value="1"/>
</dbReference>
<dbReference type="InterPro" id="IPR006675">
    <property type="entry name" value="HDIG_dom"/>
</dbReference>
<dbReference type="SMART" id="SM00471">
    <property type="entry name" value="HDc"/>
    <property type="match status" value="1"/>
</dbReference>
<dbReference type="PANTHER" id="PTHR43155:SF2">
    <property type="entry name" value="CYCLIC DI-GMP PHOSPHODIESTERASE PA4108"/>
    <property type="match status" value="1"/>
</dbReference>
<dbReference type="RefSeq" id="WP_094606132.1">
    <property type="nucleotide sequence ID" value="NZ_CP155573.1"/>
</dbReference>
<dbReference type="PROSITE" id="PS51832">
    <property type="entry name" value="HD_GYP"/>
    <property type="match status" value="1"/>
</dbReference>
<gene>
    <name evidence="2" type="ORF">SPSIL_039660</name>
</gene>
<dbReference type="PANTHER" id="PTHR43155">
    <property type="entry name" value="CYCLIC DI-GMP PHOSPHODIESTERASE PA4108-RELATED"/>
    <property type="match status" value="1"/>
</dbReference>
<sequence length="350" mass="39140">MNLIFTQDLVPGMCIGGDVIAGDGFIKLLTQGAVINQSQIDSLKNWGLPSINIDDTTDKMQEKVIAVHMTKTEFTKGYNETIDKIVHAFRHVKKFGEVPIAEMQELVDQKIILLAETIGVLEHLHDIRCYSENTFNHSLNVAIITGILGKWCNYKGTELKKLILTGLLHDIGKLVVPLSILNKPGRLSDEEFAAIKKHPQDGYQVLKDARIPENIKLGIWQHHERLDGSGYPLGLIGDEICAEAKIISIADVYDAITSDRVYRRKMTPFEALDILADDLFEKLEPVSCLTFMDNMRDYLIGSSVILSNGKKAKIIAFYARDRCFTKPVVCTRNGKLLDLQKEKLCITGVG</sequence>
<dbReference type="InterPro" id="IPR037522">
    <property type="entry name" value="HD_GYP_dom"/>
</dbReference>
<reference evidence="2" key="1">
    <citation type="submission" date="2024-05" db="EMBL/GenBank/DDBJ databases">
        <title>Isolation and characterization of Sporomusa carbonis sp. nov., a carboxydotrophic hydrogenogen in the genus of Sporomusa isolated from a charcoal burning pile.</title>
        <authorList>
            <person name="Boeer T."/>
            <person name="Rosenbaum F."/>
            <person name="Eysell L."/>
            <person name="Mueller V."/>
            <person name="Daniel R."/>
            <person name="Poehlein A."/>
        </authorList>
    </citation>
    <scope>NUCLEOTIDE SEQUENCE [LARGE SCALE GENOMIC DNA]</scope>
    <source>
        <strain evidence="2">DSM 10669</strain>
    </source>
</reference>
<keyword evidence="3" id="KW-1185">Reference proteome</keyword>
<dbReference type="Proteomes" id="UP000216752">
    <property type="component" value="Chromosome"/>
</dbReference>
<feature type="domain" description="HD-GYP" evidence="1">
    <location>
        <begin position="112"/>
        <end position="307"/>
    </location>
</feature>
<proteinExistence type="predicted"/>
<dbReference type="EMBL" id="CP155573">
    <property type="protein sequence ID" value="XFO67747.1"/>
    <property type="molecule type" value="Genomic_DNA"/>
</dbReference>
<evidence type="ECO:0000313" key="3">
    <source>
        <dbReference type="Proteomes" id="UP000216752"/>
    </source>
</evidence>
<protein>
    <recommendedName>
        <fullName evidence="1">HD-GYP domain-containing protein</fullName>
    </recommendedName>
</protein>
<dbReference type="InterPro" id="IPR003607">
    <property type="entry name" value="HD/PDEase_dom"/>
</dbReference>
<dbReference type="Pfam" id="PF13487">
    <property type="entry name" value="HD_5"/>
    <property type="match status" value="1"/>
</dbReference>
<accession>A0ABZ3IPY5</accession>
<dbReference type="NCBIfam" id="TIGR00277">
    <property type="entry name" value="HDIG"/>
    <property type="match status" value="1"/>
</dbReference>
<name>A0ABZ3IPY5_9FIRM</name>
<organism evidence="2 3">
    <name type="scientific">Sporomusa silvacetica DSM 10669</name>
    <dbReference type="NCBI Taxonomy" id="1123289"/>
    <lineage>
        <taxon>Bacteria</taxon>
        <taxon>Bacillati</taxon>
        <taxon>Bacillota</taxon>
        <taxon>Negativicutes</taxon>
        <taxon>Selenomonadales</taxon>
        <taxon>Sporomusaceae</taxon>
        <taxon>Sporomusa</taxon>
    </lineage>
</organism>
<evidence type="ECO:0000313" key="2">
    <source>
        <dbReference type="EMBL" id="XFO67747.1"/>
    </source>
</evidence>
<evidence type="ECO:0000259" key="1">
    <source>
        <dbReference type="PROSITE" id="PS51832"/>
    </source>
</evidence>
<dbReference type="CDD" id="cd00077">
    <property type="entry name" value="HDc"/>
    <property type="match status" value="1"/>
</dbReference>